<keyword evidence="2" id="KW-0479">Metal-binding</keyword>
<dbReference type="Pfam" id="PF00465">
    <property type="entry name" value="Fe-ADH"/>
    <property type="match status" value="1"/>
</dbReference>
<dbReference type="GO" id="GO:0046872">
    <property type="term" value="F:metal ion binding"/>
    <property type="evidence" value="ECO:0007669"/>
    <property type="project" value="UniProtKB-KW"/>
</dbReference>
<comment type="catalytic activity">
    <reaction evidence="8">
        <text>glycerol + NAD(+) = dihydroxyacetone + NADH + H(+)</text>
        <dbReference type="Rhea" id="RHEA:13769"/>
        <dbReference type="ChEBI" id="CHEBI:15378"/>
        <dbReference type="ChEBI" id="CHEBI:16016"/>
        <dbReference type="ChEBI" id="CHEBI:17754"/>
        <dbReference type="ChEBI" id="CHEBI:57540"/>
        <dbReference type="ChEBI" id="CHEBI:57945"/>
        <dbReference type="EC" id="1.1.1.6"/>
    </reaction>
</comment>
<dbReference type="NCBIfam" id="NF006941">
    <property type="entry name" value="PRK09423.1"/>
    <property type="match status" value="1"/>
</dbReference>
<feature type="domain" description="Alcohol dehydrogenase iron-type/glycerol dehydrogenase GldA" evidence="9">
    <location>
        <begin position="65"/>
        <end position="211"/>
    </location>
</feature>
<evidence type="ECO:0000256" key="6">
    <source>
        <dbReference type="ARBA" id="ARBA00039147"/>
    </source>
</evidence>
<dbReference type="PROSITE" id="PS00913">
    <property type="entry name" value="ADH_IRON_1"/>
    <property type="match status" value="1"/>
</dbReference>
<gene>
    <name evidence="10" type="ORF">FD24_GL003040</name>
</gene>
<dbReference type="Gene3D" id="1.20.1090.10">
    <property type="entry name" value="Dehydroquinate synthase-like - alpha domain"/>
    <property type="match status" value="1"/>
</dbReference>
<evidence type="ECO:0000256" key="8">
    <source>
        <dbReference type="ARBA" id="ARBA00049006"/>
    </source>
</evidence>
<dbReference type="GO" id="GO:0005829">
    <property type="term" value="C:cytosol"/>
    <property type="evidence" value="ECO:0007669"/>
    <property type="project" value="TreeGrafter"/>
</dbReference>
<dbReference type="GO" id="GO:0008888">
    <property type="term" value="F:glycerol dehydrogenase (NAD+) activity"/>
    <property type="evidence" value="ECO:0007669"/>
    <property type="project" value="UniProtKB-EC"/>
</dbReference>
<evidence type="ECO:0000256" key="2">
    <source>
        <dbReference type="ARBA" id="ARBA00022723"/>
    </source>
</evidence>
<evidence type="ECO:0000313" key="11">
    <source>
        <dbReference type="Proteomes" id="UP000051020"/>
    </source>
</evidence>
<comment type="similarity">
    <text evidence="1">Belongs to the iron-containing alcohol dehydrogenase family.</text>
</comment>
<protein>
    <recommendedName>
        <fullName evidence="7">Glycerol dehydrogenase</fullName>
        <ecNumber evidence="6">1.1.1.6</ecNumber>
    </recommendedName>
</protein>
<sequence length="433" mass="47018">MLSNPGQYALTLIPTWASAPFYQPPPHFPADRVTKQLSQIIYIYSSNPILRRKFIMSEDLMFVSPDKYIQGAGLLEHSASYINALGSHPLIMADALIWKIVGEDFATYLSQHDFDVTRVTFNGEASVQEIARITQIAKDNHNDIIIGLGGGKTLDTSKGIAEEVGAKLVIAPTAASADAPTAGLSVLYTEEGSFDQYKFYQRHSDLVLMDTQVIANAPVRTLISGIADAMATNIEAKATAQSHGTTMGNGAATFTGRAIAAECERVIWKYAYEAVESNVQHIVTPALDAIVEANTLLSGLGFENGGLAAAHAIHNGFTAVKGDVHHLTHGEKVAFGTMVELVLQGTSHEELNRYIEFYLTLGLPITLEATHLDQLSDEEMLQIGKMATMPDETMKNMPFKVTPREVVNAMKAASTFAHTYEATHTIKPILPAK</sequence>
<evidence type="ECO:0000256" key="3">
    <source>
        <dbReference type="ARBA" id="ARBA00023002"/>
    </source>
</evidence>
<dbReference type="SUPFAM" id="SSF56796">
    <property type="entry name" value="Dehydroquinate synthase-like"/>
    <property type="match status" value="1"/>
</dbReference>
<dbReference type="InterPro" id="IPR016205">
    <property type="entry name" value="Glycerol_DH"/>
</dbReference>
<dbReference type="EMBL" id="AZCU01000007">
    <property type="protein sequence ID" value="KRK25547.1"/>
    <property type="molecule type" value="Genomic_DNA"/>
</dbReference>
<dbReference type="CDD" id="cd08170">
    <property type="entry name" value="GlyDH"/>
    <property type="match status" value="1"/>
</dbReference>
<evidence type="ECO:0000256" key="7">
    <source>
        <dbReference type="ARBA" id="ARBA00040132"/>
    </source>
</evidence>
<dbReference type="AlphaFoldDB" id="A0A837RAS6"/>
<name>A0A837RAS6_LACPE</name>
<keyword evidence="4" id="KW-0520">NAD</keyword>
<dbReference type="Proteomes" id="UP000051020">
    <property type="component" value="Unassembled WGS sequence"/>
</dbReference>
<evidence type="ECO:0000256" key="5">
    <source>
        <dbReference type="ARBA" id="ARBA00037918"/>
    </source>
</evidence>
<dbReference type="EC" id="1.1.1.6" evidence="6"/>
<evidence type="ECO:0000313" key="10">
    <source>
        <dbReference type="EMBL" id="KRK25547.1"/>
    </source>
</evidence>
<dbReference type="InterPro" id="IPR001670">
    <property type="entry name" value="ADH_Fe/GldA"/>
</dbReference>
<evidence type="ECO:0000259" key="9">
    <source>
        <dbReference type="Pfam" id="PF00465"/>
    </source>
</evidence>
<dbReference type="PANTHER" id="PTHR43616:SF5">
    <property type="entry name" value="GLYCEROL DEHYDROGENASE 1"/>
    <property type="match status" value="1"/>
</dbReference>
<evidence type="ECO:0000256" key="4">
    <source>
        <dbReference type="ARBA" id="ARBA00023027"/>
    </source>
</evidence>
<comment type="pathway">
    <text evidence="5">Polyol metabolism; glycerol fermentation; glycerone phosphate from glycerol (oxidative route): step 1/2.</text>
</comment>
<organism evidence="10 11">
    <name type="scientific">Lactiplantibacillus pentosus DSM 20314</name>
    <dbReference type="NCBI Taxonomy" id="1423791"/>
    <lineage>
        <taxon>Bacteria</taxon>
        <taxon>Bacillati</taxon>
        <taxon>Bacillota</taxon>
        <taxon>Bacilli</taxon>
        <taxon>Lactobacillales</taxon>
        <taxon>Lactobacillaceae</taxon>
        <taxon>Lactiplantibacillus</taxon>
    </lineage>
</organism>
<evidence type="ECO:0000256" key="1">
    <source>
        <dbReference type="ARBA" id="ARBA00007358"/>
    </source>
</evidence>
<dbReference type="Gene3D" id="3.40.50.1970">
    <property type="match status" value="1"/>
</dbReference>
<dbReference type="PANTHER" id="PTHR43616">
    <property type="entry name" value="GLYCEROL DEHYDROGENASE"/>
    <property type="match status" value="1"/>
</dbReference>
<comment type="caution">
    <text evidence="10">The sequence shown here is derived from an EMBL/GenBank/DDBJ whole genome shotgun (WGS) entry which is preliminary data.</text>
</comment>
<keyword evidence="3" id="KW-0560">Oxidoreductase</keyword>
<dbReference type="InterPro" id="IPR018211">
    <property type="entry name" value="ADH_Fe_CS"/>
</dbReference>
<reference evidence="10 11" key="1">
    <citation type="journal article" date="2015" name="Genome Announc.">
        <title>Expanding the biotechnology potential of lactobacilli through comparative genomics of 213 strains and associated genera.</title>
        <authorList>
            <person name="Sun Z."/>
            <person name="Harris H.M."/>
            <person name="McCann A."/>
            <person name="Guo C."/>
            <person name="Argimon S."/>
            <person name="Zhang W."/>
            <person name="Yang X."/>
            <person name="Jeffery I.B."/>
            <person name="Cooney J.C."/>
            <person name="Kagawa T.F."/>
            <person name="Liu W."/>
            <person name="Song Y."/>
            <person name="Salvetti E."/>
            <person name="Wrobel A."/>
            <person name="Rasinkangas P."/>
            <person name="Parkhill J."/>
            <person name="Rea M.C."/>
            <person name="O'Sullivan O."/>
            <person name="Ritari J."/>
            <person name="Douillard F.P."/>
            <person name="Paul Ross R."/>
            <person name="Yang R."/>
            <person name="Briner A.E."/>
            <person name="Felis G.E."/>
            <person name="de Vos W.M."/>
            <person name="Barrangou R."/>
            <person name="Klaenhammer T.R."/>
            <person name="Caufield P.W."/>
            <person name="Cui Y."/>
            <person name="Zhang H."/>
            <person name="O'Toole P.W."/>
        </authorList>
    </citation>
    <scope>NUCLEOTIDE SEQUENCE [LARGE SCALE GENOMIC DNA]</scope>
    <source>
        <strain evidence="10 11">DSM 20314</strain>
    </source>
</reference>
<proteinExistence type="inferred from homology"/>
<accession>A0A837RAS6</accession>